<dbReference type="EMBL" id="WTPW01000953">
    <property type="protein sequence ID" value="KAF0467435.1"/>
    <property type="molecule type" value="Genomic_DNA"/>
</dbReference>
<dbReference type="InterPro" id="IPR000719">
    <property type="entry name" value="Prot_kinase_dom"/>
</dbReference>
<dbReference type="AlphaFoldDB" id="A0A8H4AAW3"/>
<dbReference type="Pfam" id="PF07714">
    <property type="entry name" value="PK_Tyr_Ser-Thr"/>
    <property type="match status" value="1"/>
</dbReference>
<dbReference type="Gene3D" id="3.80.10.10">
    <property type="entry name" value="Ribonuclease Inhibitor"/>
    <property type="match status" value="1"/>
</dbReference>
<evidence type="ECO:0000256" key="4">
    <source>
        <dbReference type="ARBA" id="ARBA00022840"/>
    </source>
</evidence>
<evidence type="ECO:0000256" key="2">
    <source>
        <dbReference type="ARBA" id="ARBA00022741"/>
    </source>
</evidence>
<evidence type="ECO:0000313" key="9">
    <source>
        <dbReference type="Proteomes" id="UP000439903"/>
    </source>
</evidence>
<comment type="caution">
    <text evidence="8">The sequence shown here is derived from an EMBL/GenBank/DDBJ whole genome shotgun (WGS) entry which is preliminary data.</text>
</comment>
<gene>
    <name evidence="8" type="ORF">F8M41_025998</name>
</gene>
<organism evidence="8 9">
    <name type="scientific">Gigaspora margarita</name>
    <dbReference type="NCBI Taxonomy" id="4874"/>
    <lineage>
        <taxon>Eukaryota</taxon>
        <taxon>Fungi</taxon>
        <taxon>Fungi incertae sedis</taxon>
        <taxon>Mucoromycota</taxon>
        <taxon>Glomeromycotina</taxon>
        <taxon>Glomeromycetes</taxon>
        <taxon>Diversisporales</taxon>
        <taxon>Gigasporaceae</taxon>
        <taxon>Gigaspora</taxon>
    </lineage>
</organism>
<protein>
    <submittedName>
        <fullName evidence="8">Kinase-like protein</fullName>
    </submittedName>
</protein>
<reference evidence="8 9" key="1">
    <citation type="journal article" date="2019" name="Environ. Microbiol.">
        <title>At the nexus of three kingdoms: the genome of the mycorrhizal fungus Gigaspora margarita provides insights into plant, endobacterial and fungal interactions.</title>
        <authorList>
            <person name="Venice F."/>
            <person name="Ghignone S."/>
            <person name="Salvioli di Fossalunga A."/>
            <person name="Amselem J."/>
            <person name="Novero M."/>
            <person name="Xianan X."/>
            <person name="Sedzielewska Toro K."/>
            <person name="Morin E."/>
            <person name="Lipzen A."/>
            <person name="Grigoriev I.V."/>
            <person name="Henrissat B."/>
            <person name="Martin F.M."/>
            <person name="Bonfante P."/>
        </authorList>
    </citation>
    <scope>NUCLEOTIDE SEQUENCE [LARGE SCALE GENOMIC DNA]</scope>
    <source>
        <strain evidence="8 9">BEG34</strain>
    </source>
</reference>
<keyword evidence="4 5" id="KW-0067">ATP-binding</keyword>
<dbReference type="PRINTS" id="PR00109">
    <property type="entry name" value="TYRKINASE"/>
</dbReference>
<dbReference type="PROSITE" id="PS50011">
    <property type="entry name" value="PROTEIN_KINASE_DOM"/>
    <property type="match status" value="1"/>
</dbReference>
<dbReference type="SUPFAM" id="SSF52047">
    <property type="entry name" value="RNI-like"/>
    <property type="match status" value="1"/>
</dbReference>
<feature type="domain" description="Protein kinase" evidence="7">
    <location>
        <begin position="26"/>
        <end position="282"/>
    </location>
</feature>
<evidence type="ECO:0000256" key="5">
    <source>
        <dbReference type="PROSITE-ProRule" id="PRU10141"/>
    </source>
</evidence>
<dbReference type="Gene3D" id="1.10.510.10">
    <property type="entry name" value="Transferase(Phosphotransferase) domain 1"/>
    <property type="match status" value="1"/>
</dbReference>
<evidence type="ECO:0000256" key="6">
    <source>
        <dbReference type="SAM" id="MobiDB-lite"/>
    </source>
</evidence>
<dbReference type="InterPro" id="IPR011009">
    <property type="entry name" value="Kinase-like_dom_sf"/>
</dbReference>
<keyword evidence="2 5" id="KW-0547">Nucleotide-binding</keyword>
<feature type="binding site" evidence="5">
    <location>
        <position position="55"/>
    </location>
    <ligand>
        <name>ATP</name>
        <dbReference type="ChEBI" id="CHEBI:30616"/>
    </ligand>
</feature>
<dbReference type="InterPro" id="IPR051681">
    <property type="entry name" value="Ser/Thr_Kinases-Pseudokinases"/>
</dbReference>
<evidence type="ECO:0000256" key="3">
    <source>
        <dbReference type="ARBA" id="ARBA00022777"/>
    </source>
</evidence>
<feature type="region of interest" description="Disordered" evidence="6">
    <location>
        <begin position="345"/>
        <end position="401"/>
    </location>
</feature>
<evidence type="ECO:0000313" key="8">
    <source>
        <dbReference type="EMBL" id="KAF0467435.1"/>
    </source>
</evidence>
<evidence type="ECO:0000259" key="7">
    <source>
        <dbReference type="PROSITE" id="PS50011"/>
    </source>
</evidence>
<accession>A0A8H4AAW3</accession>
<dbReference type="PANTHER" id="PTHR44329">
    <property type="entry name" value="SERINE/THREONINE-PROTEIN KINASE TNNI3K-RELATED"/>
    <property type="match status" value="1"/>
</dbReference>
<dbReference type="InterPro" id="IPR017441">
    <property type="entry name" value="Protein_kinase_ATP_BS"/>
</dbReference>
<dbReference type="SUPFAM" id="SSF56112">
    <property type="entry name" value="Protein kinase-like (PK-like)"/>
    <property type="match status" value="1"/>
</dbReference>
<dbReference type="GO" id="GO:0005524">
    <property type="term" value="F:ATP binding"/>
    <property type="evidence" value="ECO:0007669"/>
    <property type="project" value="UniProtKB-UniRule"/>
</dbReference>
<proteinExistence type="predicted"/>
<keyword evidence="1" id="KW-0808">Transferase</keyword>
<dbReference type="InterPro" id="IPR032675">
    <property type="entry name" value="LRR_dom_sf"/>
</dbReference>
<dbReference type="PANTHER" id="PTHR44329:SF288">
    <property type="entry name" value="MITOGEN-ACTIVATED PROTEIN KINASE KINASE KINASE 20"/>
    <property type="match status" value="1"/>
</dbReference>
<name>A0A8H4AAW3_GIGMA</name>
<keyword evidence="9" id="KW-1185">Reference proteome</keyword>
<dbReference type="InterPro" id="IPR001245">
    <property type="entry name" value="Ser-Thr/Tyr_kinase_cat_dom"/>
</dbReference>
<evidence type="ECO:0000256" key="1">
    <source>
        <dbReference type="ARBA" id="ARBA00022679"/>
    </source>
</evidence>
<dbReference type="Proteomes" id="UP000439903">
    <property type="component" value="Unassembled WGS sequence"/>
</dbReference>
<dbReference type="OrthoDB" id="6364384at2759"/>
<keyword evidence="3 8" id="KW-0418">Kinase</keyword>
<sequence length="633" mass="72140">MTNTLEELIEKATSDKELNYIEYNKFTYHEVLGTGNSGEVTKYEWNDSELTVALKRLKVNSNSDIEINYELINELKLLQSFISNKNIITFYGVTKDNDGYFNMVLQYADNGNLREYLSKNFINLEWNDKLHIAKEIACGLSFLHENNIIHRNLHSKNILIDKGEPLIADFGLAKQFSSNLNSHEILSYIEPQCLIDQTYKFDKKSDVYSLGVILWEISSGKIPFQSIPEHSIADHISQGNREESMEGTPSQYIELYKQCWDKDPNIRPETNSILETLNKLTLNGTSDQPISNESLDQPINNESLDQPIINESLDQPISNESLDQPINNESLDQPITYESLDQPISNESLDQPISNESLDQPISNESLDQPISNESLDQPISNESLDQPISNESLDQPISNESLDQPISYESLDQPISNESLDQPISNETDETLNQSVSEETLNKSISEETSNQINQTLIKNNEISPSDFYESDKKGVIIQVNSEIIIQNKETSSEIIEVSIKAEENLEIKRKKANKYFNDGKFVESLKIYEEILMVHHSEEDLQNASNWNLYGRFLTPKWKIFNWISNSKKLCNLIKALDMNTTLTHLNLWGNEIGPAKGKLFAEALKNHLGPNAEKMFTKARSLNTKLTLLQ</sequence>
<dbReference type="PROSITE" id="PS00107">
    <property type="entry name" value="PROTEIN_KINASE_ATP"/>
    <property type="match status" value="1"/>
</dbReference>
<dbReference type="GO" id="GO:0004674">
    <property type="term" value="F:protein serine/threonine kinase activity"/>
    <property type="evidence" value="ECO:0007669"/>
    <property type="project" value="TreeGrafter"/>
</dbReference>